<keyword evidence="1" id="KW-0802">TPR repeat</keyword>
<dbReference type="PROSITE" id="PS50005">
    <property type="entry name" value="TPR"/>
    <property type="match status" value="1"/>
</dbReference>
<dbReference type="EMBL" id="CAXJIO010000004">
    <property type="protein sequence ID" value="CAL2101325.1"/>
    <property type="molecule type" value="Genomic_DNA"/>
</dbReference>
<dbReference type="InterPro" id="IPR011990">
    <property type="entry name" value="TPR-like_helical_dom_sf"/>
</dbReference>
<proteinExistence type="predicted"/>
<dbReference type="Gene3D" id="1.25.40.10">
    <property type="entry name" value="Tetratricopeptide repeat domain"/>
    <property type="match status" value="2"/>
</dbReference>
<dbReference type="Pfam" id="PF13181">
    <property type="entry name" value="TPR_8"/>
    <property type="match status" value="2"/>
</dbReference>
<comment type="caution">
    <text evidence="4">The sequence shown here is derived from an EMBL/GenBank/DDBJ whole genome shotgun (WGS) entry which is preliminary data.</text>
</comment>
<sequence>MFIKSINHLLLFFWLFIGFITSMNSQNCFDSFLKKHKNKSYISPVKVDSLLENCQDPINIKIKIADHFSIYYRRKRKLDLAIRYAQKEIDYYKNIEEKDSKYENVLYNKGRFHYYNNEYDKAISLFEEIVDLKITSKTYCRALTQIGKCYEKKGDFFKAKNYYNKSINSFKQEDYARHLFNTYLYSINNNRLIGDRESTVSNMFLLNQIEELLEINKDIQAPHRYFILNFLNGNAYSSLLNLDYSSDSLRNKHFKKSKFFFTKALSTAKKIKDSTRIAVTHINLASIHITQEKDSALYYLQESLRYNNKNSYNKALSYNNLAYYYLSKKKLNLAIENIQKAINVNFSIDENLKNFTPSNLQLHLTEDKANTLLYLTNKAEILLDFFNSTKDNSFLKRIIETTQISNKLVDIILENSNELETKFLWRKEISQAYLLGTEAARLLGDYKTMFYFMERNKALLLIESIQQNSNLSDLPKRTSNRIKFFKRKIFELEDSIKDNSADSNSQKDSLFFIKKEFDIFNDSLKKHFPEYYSNSIYIESMDNIISSLSKNSVIVSYMSNKISNKTEFLLGLIISKNKTFSFKIENLEAFNKNLIQYKKLISQPLKSKNDFNTFKKVSNNLYNFFFPSYEIKEIIKNKELTIIPDISFENIPFESLNTDKTNLNYLINSSNINYAYSISFNKFNSKVERKASKDLALFAPITFHNDATNLEYTKHEAEAINKIMGGDLSIYEDASKHNFLNESSNYKIIHLATHASASNNPEIRFSHSTLPLREIYAYKTNADLVVLSACETNLGETKKGEGTLSLTRGFFNSGANSVVSTLWKINDASSSEIMQNFYQNLKDEQSKSEALSNAKRTYLKNHSLGEKAPYYWASFVLIGDTQPVFSNNYIVYVLIGLITLFFLVLFFFRRKKQ</sequence>
<dbReference type="InterPro" id="IPR019734">
    <property type="entry name" value="TPR_rpt"/>
</dbReference>
<feature type="repeat" description="TPR" evidence="1">
    <location>
        <begin position="103"/>
        <end position="136"/>
    </location>
</feature>
<accession>A0ABM9P7L0</accession>
<keyword evidence="2" id="KW-1133">Transmembrane helix</keyword>
<name>A0ABM9P7L0_9FLAO</name>
<dbReference type="SUPFAM" id="SSF48452">
    <property type="entry name" value="TPR-like"/>
    <property type="match status" value="2"/>
</dbReference>
<keyword evidence="2" id="KW-0812">Transmembrane</keyword>
<organism evidence="4 5">
    <name type="scientific">Tenacibaculum polynesiense</name>
    <dbReference type="NCBI Taxonomy" id="3137857"/>
    <lineage>
        <taxon>Bacteria</taxon>
        <taxon>Pseudomonadati</taxon>
        <taxon>Bacteroidota</taxon>
        <taxon>Flavobacteriia</taxon>
        <taxon>Flavobacteriales</taxon>
        <taxon>Flavobacteriaceae</taxon>
        <taxon>Tenacibaculum</taxon>
    </lineage>
</organism>
<gene>
    <name evidence="4" type="ORF">T190423A01A_130005</name>
</gene>
<dbReference type="SMART" id="SM00028">
    <property type="entry name" value="TPR"/>
    <property type="match status" value="4"/>
</dbReference>
<protein>
    <submittedName>
        <fullName evidence="4">CHAT domain-containing protein</fullName>
    </submittedName>
</protein>
<dbReference type="RefSeq" id="WP_348714098.1">
    <property type="nucleotide sequence ID" value="NZ_CAXJIO010000004.1"/>
</dbReference>
<evidence type="ECO:0000256" key="1">
    <source>
        <dbReference type="PROSITE-ProRule" id="PRU00339"/>
    </source>
</evidence>
<feature type="domain" description="CHAT" evidence="3">
    <location>
        <begin position="617"/>
        <end position="880"/>
    </location>
</feature>
<dbReference type="Pfam" id="PF12770">
    <property type="entry name" value="CHAT"/>
    <property type="match status" value="1"/>
</dbReference>
<evidence type="ECO:0000313" key="5">
    <source>
        <dbReference type="Proteomes" id="UP001497527"/>
    </source>
</evidence>
<evidence type="ECO:0000256" key="2">
    <source>
        <dbReference type="SAM" id="Phobius"/>
    </source>
</evidence>
<evidence type="ECO:0000313" key="4">
    <source>
        <dbReference type="EMBL" id="CAL2101325.1"/>
    </source>
</evidence>
<feature type="transmembrane region" description="Helical" evidence="2">
    <location>
        <begin position="889"/>
        <end position="908"/>
    </location>
</feature>
<dbReference type="PANTHER" id="PTHR10098">
    <property type="entry name" value="RAPSYN-RELATED"/>
    <property type="match status" value="1"/>
</dbReference>
<dbReference type="Proteomes" id="UP001497527">
    <property type="component" value="Unassembled WGS sequence"/>
</dbReference>
<evidence type="ECO:0000259" key="3">
    <source>
        <dbReference type="Pfam" id="PF12770"/>
    </source>
</evidence>
<dbReference type="InterPro" id="IPR024983">
    <property type="entry name" value="CHAT_dom"/>
</dbReference>
<reference evidence="4 5" key="1">
    <citation type="submission" date="2024-05" db="EMBL/GenBank/DDBJ databases">
        <authorList>
            <person name="Duchaud E."/>
        </authorList>
    </citation>
    <scope>NUCLEOTIDE SEQUENCE [LARGE SCALE GENOMIC DNA]</scope>
    <source>
        <strain evidence="4">Ena-SAMPLE-TAB-13-05-2024-13:56:06:370-140308</strain>
    </source>
</reference>
<keyword evidence="5" id="KW-1185">Reference proteome</keyword>
<keyword evidence="2" id="KW-0472">Membrane</keyword>